<sequence length="1628" mass="178717">MAFTKGGGATLSVPVFIRQTRALVQKNIIHLRRRWISTIFQGLVLPLALLGILLNIYNFSSPNSLNGFGRTFKIKTLKESFESGSGDLVFVYNNTLGPDVSQVVGRVKEPLAHLSSRLVDLQDPNAVFEYCKTNSQGISGCHAALIFVDSPLTPRTNGSSGVGNWSYIIRTDPSRTGSEYFWSQNVNVNEETPVTKVRVPLQLAVASAITNATYDASLFSYTGKSQEEADRDKWKGKARDTRGTNSLLNFLTLIIPAYHVVARITTERKEGVSQLVDVMGGGAAARVYSHVLVFNVLYLPTAIISGVFYHQFLFPRVSAAMVIFWYILLTMAVINSAIFAAAFFQGPRISSVVVATCFIALAAGAIIDDNSRTATDQMNLGLSSVFPACNYIYSIALMSWRAYKEETVEFGKTYFDLWASEWVKKRNPTHGVAMWHYFIFAILQIIIYPLLAVLAERLIHGISFARREFHDDETAKAAPVSIQTSELRKVYTPSIWRKIFCCGARRGAVVTALDGIDLTAQKQQIMCLLGVNGSGKTTTLELIGGMQKSTAGSVKINSNFTKLGVCPQKNTLFPFLTVLEHVKIWSRIKHGSESIETLTKLVEYCDLKPKINSHARDLSGGQKRKLQLACMLAGGSEVLLLDEVTSGLDPISRRAIWNIILGERSKRSMIFTTHFLDEAEILADHITLLSKGKIMCQGSGAELKNRFGDGYIVHIPKSDDKPAPDMGVPSSVHQDRVRYHVANTKAAAALITKLESQGISGVAMAGPTIEQVFLSLTKDVDETLRRELGEDASNGHTTASATPGGATATTTAALVSGKPISSFKQVLILMRKRLTILPRYWVAPLLALGLAAGLPAALRPLLIDEKGLPPFYYERPNCTSPAQEMSWVPRYEYLREQYVGTSYYRSSGSRPQTFIPVGPSSAGPALERAMRTTPIGGAWYNHTRDFRIYRVEDTQESWLQSIKDSTMSANYGGLFILDNSTTSSSAIVANSLEYSAPAMGLVGLWTAMQSGQNISVFTGDLPRPYLTSVDEGDLSVMYATFATLILTVYPVFFALYPAYEKSHNVRALQYANGIRPAPMWIAHLLSDFVVVLLVSIALTATVAAQLPMFWNPGFLFFVSILYGLAGILIGYIVASKLTKTQLSAFMATLLILEVQFVGAVLSFTLPRAYIEPLKVRDTTETLAWALGVFFPVVNVFKSFMIGLNTFKIVCRDNSEVSYPGDIYAYGGTILLLLIQVMVLLLLLIWLESNNSFSALAAFIRRFTNRKSDTGPRSAGSMDEEASTTGSDMMTKEVARVGMSTTDLLRVSHVSKSYKSNLAVDDVSLGLGEGEIMALLGPNGGGKTTTVNMIMGELRPDSGNIHVRDIDVHKQTRLAQRSLGVCQQFDALDLMTARQHLEFYARIKGVPDVKNNVQVVLDKTGLSPHAEKKASKLSGGNKRKLSLGIALIGNPDVLVLDEPSSSMDAASKRVMWRTLSEIGPGRSLLLTTHSMEEADALCTRAAILSKNLLAIGTTQELRSKYSDIYNLDLVLKSAPQTNPQEAKAVEDWVLSRFPAVKLAGESLGGQIKFTVPAKDPIGQMMTALEENKEELGLLTYGLAQPTLENVFVSVVKDNYVEEDGKKKKWWQPW</sequence>
<dbReference type="FunFam" id="3.40.50.300:FF:000335">
    <property type="entry name" value="ATP binding cassette subfamily A member 5"/>
    <property type="match status" value="1"/>
</dbReference>
<dbReference type="InterPro" id="IPR003593">
    <property type="entry name" value="AAA+_ATPase"/>
</dbReference>
<comment type="subcellular location">
    <subcellularLocation>
        <location evidence="1">Membrane</location>
        <topology evidence="1">Multi-pass membrane protein</topology>
    </subcellularLocation>
</comment>
<feature type="transmembrane region" description="Helical" evidence="11">
    <location>
        <begin position="349"/>
        <end position="367"/>
    </location>
</feature>
<feature type="transmembrane region" description="Helical" evidence="11">
    <location>
        <begin position="321"/>
        <end position="343"/>
    </location>
</feature>
<evidence type="ECO:0000259" key="12">
    <source>
        <dbReference type="PROSITE" id="PS50893"/>
    </source>
</evidence>
<dbReference type="GO" id="GO:0005319">
    <property type="term" value="F:lipid transporter activity"/>
    <property type="evidence" value="ECO:0007669"/>
    <property type="project" value="TreeGrafter"/>
</dbReference>
<dbReference type="RefSeq" id="XP_030982932.1">
    <property type="nucleotide sequence ID" value="XM_031126374.1"/>
</dbReference>
<feature type="region of interest" description="Disordered" evidence="10">
    <location>
        <begin position="1266"/>
        <end position="1286"/>
    </location>
</feature>
<dbReference type="PANTHER" id="PTHR19229:SF36">
    <property type="entry name" value="ATP-BINDING CASSETTE SUB-FAMILY A MEMBER 2"/>
    <property type="match status" value="1"/>
</dbReference>
<feature type="transmembrane region" description="Helical" evidence="11">
    <location>
        <begin position="1182"/>
        <end position="1201"/>
    </location>
</feature>
<accession>A0A6P8B6V0</accession>
<protein>
    <recommendedName>
        <fullName evidence="12">ABC transporter domain-containing protein</fullName>
    </recommendedName>
</protein>
<organism evidence="13 14">
    <name type="scientific">Pyricularia grisea</name>
    <name type="common">Crabgrass-specific blast fungus</name>
    <name type="synonym">Magnaporthe grisea</name>
    <dbReference type="NCBI Taxonomy" id="148305"/>
    <lineage>
        <taxon>Eukaryota</taxon>
        <taxon>Fungi</taxon>
        <taxon>Dikarya</taxon>
        <taxon>Ascomycota</taxon>
        <taxon>Pezizomycotina</taxon>
        <taxon>Sordariomycetes</taxon>
        <taxon>Sordariomycetidae</taxon>
        <taxon>Magnaporthales</taxon>
        <taxon>Pyriculariaceae</taxon>
        <taxon>Pyricularia</taxon>
    </lineage>
</organism>
<dbReference type="Gene3D" id="3.40.50.300">
    <property type="entry name" value="P-loop containing nucleotide triphosphate hydrolases"/>
    <property type="match status" value="2"/>
</dbReference>
<dbReference type="CDD" id="cd03263">
    <property type="entry name" value="ABC_subfamily_A"/>
    <property type="match status" value="2"/>
</dbReference>
<keyword evidence="6" id="KW-0547">Nucleotide-binding</keyword>
<dbReference type="PANTHER" id="PTHR19229">
    <property type="entry name" value="ATP-BINDING CASSETTE TRANSPORTER SUBFAMILY A ABCA"/>
    <property type="match status" value="1"/>
</dbReference>
<keyword evidence="13" id="KW-1185">Reference proteome</keyword>
<evidence type="ECO:0000256" key="5">
    <source>
        <dbReference type="ARBA" id="ARBA00022737"/>
    </source>
</evidence>
<feature type="transmembrane region" description="Helical" evidence="11">
    <location>
        <begin position="379"/>
        <end position="400"/>
    </location>
</feature>
<dbReference type="GO" id="GO:0016887">
    <property type="term" value="F:ATP hydrolysis activity"/>
    <property type="evidence" value="ECO:0007669"/>
    <property type="project" value="InterPro"/>
</dbReference>
<keyword evidence="5" id="KW-0677">Repeat</keyword>
<dbReference type="SMART" id="SM00382">
    <property type="entry name" value="AAA"/>
    <property type="match status" value="2"/>
</dbReference>
<reference evidence="13 14" key="1">
    <citation type="journal article" date="2019" name="Mol. Biol. Evol.">
        <title>Blast fungal genomes show frequent chromosomal changes, gene gains and losses, and effector gene turnover.</title>
        <authorList>
            <person name="Gomez Luciano L.B."/>
            <person name="Jason Tsai I."/>
            <person name="Chuma I."/>
            <person name="Tosa Y."/>
            <person name="Chen Y.H."/>
            <person name="Li J.Y."/>
            <person name="Li M.Y."/>
            <person name="Jade Lu M.Y."/>
            <person name="Nakayashiki H."/>
            <person name="Li W.H."/>
        </authorList>
    </citation>
    <scope>NUCLEOTIDE SEQUENCE [LARGE SCALE GENOMIC DNA]</scope>
    <source>
        <strain evidence="13 14">NI907</strain>
    </source>
</reference>
<feature type="transmembrane region" description="Helical" evidence="11">
    <location>
        <begin position="285"/>
        <end position="309"/>
    </location>
</feature>
<keyword evidence="9 11" id="KW-0472">Membrane</keyword>
<dbReference type="GO" id="GO:0016020">
    <property type="term" value="C:membrane"/>
    <property type="evidence" value="ECO:0007669"/>
    <property type="project" value="UniProtKB-SubCell"/>
</dbReference>
<evidence type="ECO:0000256" key="6">
    <source>
        <dbReference type="ARBA" id="ARBA00022741"/>
    </source>
</evidence>
<evidence type="ECO:0000256" key="2">
    <source>
        <dbReference type="ARBA" id="ARBA00008869"/>
    </source>
</evidence>
<dbReference type="InterPro" id="IPR013525">
    <property type="entry name" value="ABC2_TM"/>
</dbReference>
<keyword evidence="4 11" id="KW-0812">Transmembrane</keyword>
<gene>
    <name evidence="14" type="ORF">PgNI_06350</name>
</gene>
<dbReference type="GO" id="GO:0140359">
    <property type="term" value="F:ABC-type transporter activity"/>
    <property type="evidence" value="ECO:0007669"/>
    <property type="project" value="InterPro"/>
</dbReference>
<feature type="transmembrane region" description="Helical" evidence="11">
    <location>
        <begin position="1114"/>
        <end position="1134"/>
    </location>
</feature>
<proteinExistence type="inferred from homology"/>
<keyword evidence="8 11" id="KW-1133">Transmembrane helix</keyword>
<dbReference type="GeneID" id="41961283"/>
<dbReference type="PROSITE" id="PS50893">
    <property type="entry name" value="ABC_TRANSPORTER_2"/>
    <property type="match status" value="2"/>
</dbReference>
<evidence type="ECO:0000256" key="3">
    <source>
        <dbReference type="ARBA" id="ARBA00022448"/>
    </source>
</evidence>
<dbReference type="InterPro" id="IPR026082">
    <property type="entry name" value="ABCA"/>
</dbReference>
<feature type="transmembrane region" description="Helical" evidence="11">
    <location>
        <begin position="840"/>
        <end position="858"/>
    </location>
</feature>
<keyword evidence="3" id="KW-0813">Transport</keyword>
<feature type="transmembrane region" description="Helical" evidence="11">
    <location>
        <begin position="434"/>
        <end position="455"/>
    </location>
</feature>
<feature type="transmembrane region" description="Helical" evidence="11">
    <location>
        <begin position="1036"/>
        <end position="1059"/>
    </location>
</feature>
<dbReference type="KEGG" id="pgri:PgNI_06350"/>
<evidence type="ECO:0000256" key="11">
    <source>
        <dbReference type="SAM" id="Phobius"/>
    </source>
</evidence>
<feature type="transmembrane region" description="Helical" evidence="11">
    <location>
        <begin position="1146"/>
        <end position="1170"/>
    </location>
</feature>
<name>A0A6P8B6V0_PYRGI</name>
<feature type="transmembrane region" description="Helical" evidence="11">
    <location>
        <begin position="38"/>
        <end position="57"/>
    </location>
</feature>
<evidence type="ECO:0000256" key="10">
    <source>
        <dbReference type="SAM" id="MobiDB-lite"/>
    </source>
</evidence>
<feature type="domain" description="ABC transporter" evidence="12">
    <location>
        <begin position="1304"/>
        <end position="1529"/>
    </location>
</feature>
<comment type="similarity">
    <text evidence="2">Belongs to the ABC transporter superfamily. ABCA family.</text>
</comment>
<reference evidence="14" key="2">
    <citation type="submission" date="2019-10" db="EMBL/GenBank/DDBJ databases">
        <authorList>
            <consortium name="NCBI Genome Project"/>
        </authorList>
    </citation>
    <scope>NUCLEOTIDE SEQUENCE</scope>
    <source>
        <strain evidence="14">NI907</strain>
    </source>
</reference>
<dbReference type="Pfam" id="PF00005">
    <property type="entry name" value="ABC_tran"/>
    <property type="match status" value="2"/>
</dbReference>
<evidence type="ECO:0000256" key="4">
    <source>
        <dbReference type="ARBA" id="ARBA00022692"/>
    </source>
</evidence>
<dbReference type="GO" id="GO:0005524">
    <property type="term" value="F:ATP binding"/>
    <property type="evidence" value="ECO:0007669"/>
    <property type="project" value="UniProtKB-KW"/>
</dbReference>
<feature type="transmembrane region" description="Helical" evidence="11">
    <location>
        <begin position="1222"/>
        <end position="1246"/>
    </location>
</feature>
<dbReference type="PROSITE" id="PS00211">
    <property type="entry name" value="ABC_TRANSPORTER_1"/>
    <property type="match status" value="2"/>
</dbReference>
<dbReference type="InterPro" id="IPR003439">
    <property type="entry name" value="ABC_transporter-like_ATP-bd"/>
</dbReference>
<evidence type="ECO:0000256" key="7">
    <source>
        <dbReference type="ARBA" id="ARBA00022840"/>
    </source>
</evidence>
<evidence type="ECO:0000256" key="1">
    <source>
        <dbReference type="ARBA" id="ARBA00004141"/>
    </source>
</evidence>
<dbReference type="Proteomes" id="UP000515153">
    <property type="component" value="Chromosome I"/>
</dbReference>
<dbReference type="SUPFAM" id="SSF52540">
    <property type="entry name" value="P-loop containing nucleoside triphosphate hydrolases"/>
    <property type="match status" value="2"/>
</dbReference>
<dbReference type="InterPro" id="IPR017871">
    <property type="entry name" value="ABC_transporter-like_CS"/>
</dbReference>
<feature type="transmembrane region" description="Helical" evidence="11">
    <location>
        <begin position="1080"/>
        <end position="1102"/>
    </location>
</feature>
<evidence type="ECO:0000256" key="9">
    <source>
        <dbReference type="ARBA" id="ARBA00023136"/>
    </source>
</evidence>
<reference evidence="14" key="3">
    <citation type="submission" date="2025-08" db="UniProtKB">
        <authorList>
            <consortium name="RefSeq"/>
        </authorList>
    </citation>
    <scope>IDENTIFICATION</scope>
    <source>
        <strain evidence="14">NI907</strain>
    </source>
</reference>
<keyword evidence="7" id="KW-0067">ATP-binding</keyword>
<dbReference type="InterPro" id="IPR027417">
    <property type="entry name" value="P-loop_NTPase"/>
</dbReference>
<dbReference type="Pfam" id="PF12698">
    <property type="entry name" value="ABC2_membrane_3"/>
    <property type="match status" value="1"/>
</dbReference>
<evidence type="ECO:0000313" key="14">
    <source>
        <dbReference type="RefSeq" id="XP_030982932.1"/>
    </source>
</evidence>
<evidence type="ECO:0000256" key="8">
    <source>
        <dbReference type="ARBA" id="ARBA00022989"/>
    </source>
</evidence>
<feature type="domain" description="ABC transporter" evidence="12">
    <location>
        <begin position="490"/>
        <end position="716"/>
    </location>
</feature>
<evidence type="ECO:0000313" key="13">
    <source>
        <dbReference type="Proteomes" id="UP000515153"/>
    </source>
</evidence>